<reference evidence="2" key="1">
    <citation type="submission" date="2015-05" db="EMBL/GenBank/DDBJ databases">
        <authorList>
            <person name="Rodrigo-Torres Lidia"/>
            <person name="Arahal R.David."/>
        </authorList>
    </citation>
    <scope>NUCLEOTIDE SEQUENCE [LARGE SCALE GENOMIC DNA]</scope>
    <source>
        <strain evidence="2">CECT 7321</strain>
    </source>
</reference>
<dbReference type="RefSeq" id="WP_050673763.1">
    <property type="nucleotide sequence ID" value="NZ_CVRL01000035.1"/>
</dbReference>
<dbReference type="STRING" id="481446.NIT7645_00481"/>
<proteinExistence type="predicted"/>
<organism evidence="1 2">
    <name type="scientific">Phaeobacter italicus</name>
    <dbReference type="NCBI Taxonomy" id="481446"/>
    <lineage>
        <taxon>Bacteria</taxon>
        <taxon>Pseudomonadati</taxon>
        <taxon>Pseudomonadota</taxon>
        <taxon>Alphaproteobacteria</taxon>
        <taxon>Rhodobacterales</taxon>
        <taxon>Roseobacteraceae</taxon>
        <taxon>Phaeobacter</taxon>
    </lineage>
</organism>
<dbReference type="AlphaFoldDB" id="A0A0H5DIT2"/>
<gene>
    <name evidence="1" type="ORF">NIT7321_02735</name>
</gene>
<evidence type="ECO:0000313" key="1">
    <source>
        <dbReference type="EMBL" id="CRL11865.1"/>
    </source>
</evidence>
<keyword evidence="2" id="KW-1185">Reference proteome</keyword>
<dbReference type="Gene3D" id="1.10.3700.10">
    <property type="entry name" value="AGR C 984p-like"/>
    <property type="match status" value="5"/>
</dbReference>
<dbReference type="EMBL" id="CVRL01000035">
    <property type="protein sequence ID" value="CRL11865.1"/>
    <property type="molecule type" value="Genomic_DNA"/>
</dbReference>
<evidence type="ECO:0008006" key="3">
    <source>
        <dbReference type="Google" id="ProtNLM"/>
    </source>
</evidence>
<accession>A0A0H5DIT2</accession>
<dbReference type="Proteomes" id="UP000043764">
    <property type="component" value="Unassembled WGS sequence"/>
</dbReference>
<sequence length="590" mass="65752">MTFSPYVLGTGIAGWNFLDRTRTQQQQIFEKSPILDRAVQDFTNKIDSIQTADQLLDDYNVLQVALGAFGLEEDIANRAFIKQVLESDLSDPRSFANRLNDNRYLGLAQTFGFGSEDGPQLPSASAEKPYVNVASPEDLLSNKTLLNQALDDFGLQRYAGNEFFLQKVLESDLSDDNSFVNRLSDTRLADFASQFKFNAPPEYTSSMDAMLGEFTAMNDGAGPANADELLGNETLLNAVIETFDLEYTNPIFLKRMLEADPFDENSAVRQQEDPRVLAMSRAFGFGMPDINSFSSPDELFARPELLEEVLDQFNNSNPGEDFLRQVLESDLSDPNSFVNQPGNLAFFDLAEAYQTEWTPPPSKVKVLADEVGTKLSGYENPRQFVFDFDAFEAGLDVFNMNERQLDFSFMLKVFESDLSSETSYANLYRDPNVQAMANAFAFNPGGNDRTYPPGFAEEIADLYTDRNFEIAIGESDPNMRLALALERELQSIADAGGSEDAHWYGIIGSPPLKTVFESALGLPSSFGQLDVDRQVNEMKDRAFASFGTTHPADLLKPDKLEEFRNRFLLLSELNSDTASAGFSDPIFALF</sequence>
<protein>
    <recommendedName>
        <fullName evidence="3">Flagellar protein</fullName>
    </recommendedName>
</protein>
<evidence type="ECO:0000313" key="2">
    <source>
        <dbReference type="Proteomes" id="UP000043764"/>
    </source>
</evidence>
<name>A0A0H5DIT2_9RHOB</name>
<dbReference type="InterPro" id="IPR023157">
    <property type="entry name" value="AGR-C-984p-like_sf"/>
</dbReference>
<dbReference type="InterPro" id="IPR010626">
    <property type="entry name" value="DUF1217"/>
</dbReference>
<dbReference type="Pfam" id="PF06748">
    <property type="entry name" value="DUF1217"/>
    <property type="match status" value="4"/>
</dbReference>
<dbReference type="SUPFAM" id="SSF158837">
    <property type="entry name" value="AGR C 984p-like"/>
    <property type="match status" value="5"/>
</dbReference>